<dbReference type="RefSeq" id="WP_186773819.1">
    <property type="nucleotide sequence ID" value="NZ_JACOMF010000116.1"/>
</dbReference>
<reference evidence="1" key="1">
    <citation type="submission" date="2020-08" db="EMBL/GenBank/DDBJ databases">
        <authorList>
            <person name="Hu Y."/>
            <person name="Nguyen S.V."/>
            <person name="Li F."/>
            <person name="Fanning S."/>
        </authorList>
    </citation>
    <scope>NUCLEOTIDE SEQUENCE</scope>
    <source>
        <strain evidence="1">SYSU D8009</strain>
    </source>
</reference>
<protein>
    <submittedName>
        <fullName evidence="1">Uncharacterized protein</fullName>
    </submittedName>
</protein>
<dbReference type="Gene3D" id="3.20.20.80">
    <property type="entry name" value="Glycosidases"/>
    <property type="match status" value="1"/>
</dbReference>
<evidence type="ECO:0000313" key="1">
    <source>
        <dbReference type="EMBL" id="MBC4019085.1"/>
    </source>
</evidence>
<gene>
    <name evidence="1" type="ORF">H7965_27995</name>
</gene>
<name>A0A9X0R3M8_9PROT</name>
<proteinExistence type="predicted"/>
<dbReference type="Proteomes" id="UP000600101">
    <property type="component" value="Unassembled WGS sequence"/>
</dbReference>
<evidence type="ECO:0000313" key="2">
    <source>
        <dbReference type="Proteomes" id="UP000600101"/>
    </source>
</evidence>
<dbReference type="SUPFAM" id="SSF51445">
    <property type="entry name" value="(Trans)glycosidases"/>
    <property type="match status" value="1"/>
</dbReference>
<dbReference type="InterPro" id="IPR017853">
    <property type="entry name" value="GH"/>
</dbReference>
<accession>A0A9X0R3M8</accession>
<organism evidence="1 2">
    <name type="scientific">Siccirubricoccus deserti</name>
    <dbReference type="NCBI Taxonomy" id="2013562"/>
    <lineage>
        <taxon>Bacteria</taxon>
        <taxon>Pseudomonadati</taxon>
        <taxon>Pseudomonadota</taxon>
        <taxon>Alphaproteobacteria</taxon>
        <taxon>Acetobacterales</taxon>
        <taxon>Roseomonadaceae</taxon>
        <taxon>Siccirubricoccus</taxon>
    </lineage>
</organism>
<keyword evidence="2" id="KW-1185">Reference proteome</keyword>
<comment type="caution">
    <text evidence="1">The sequence shown here is derived from an EMBL/GenBank/DDBJ whole genome shotgun (WGS) entry which is preliminary data.</text>
</comment>
<dbReference type="EMBL" id="JACOMF010000116">
    <property type="protein sequence ID" value="MBC4019085.1"/>
    <property type="molecule type" value="Genomic_DNA"/>
</dbReference>
<sequence>MLQDMAGAGVRSLRLVLTPPFDQSLAAIREAQAAGLSVLLNINPNFRPFFPRDVVGQPVRDNIAWPLSRFDPAHFERVWRELWRRLEAEGLQVAGIEFGNEINWAEFNADLAADAAAGPDAVGRLDTLPERAAFLAGMRNYVEGLRVLRRVRDEGGLNRMVPLVSAGFATVSEAFARSVSLHFVAPEEALAVLRGFGLDSLIDGYGIHFYPSGGHRQAGAWDGLTATMEFCLRHAGDRPCWVTEWGVSHVTRQCPDSDPERLSLVQEVKGQLGQLVTAGRLKASYYFDWGSRGSAYSVWRCGALTSGGATALAPMGTP</sequence>
<dbReference type="AlphaFoldDB" id="A0A9X0R3M8"/>